<reference evidence="1" key="1">
    <citation type="submission" date="2020-09" db="EMBL/GenBank/DDBJ databases">
        <title>Novel species of Mucilaginibacter isolated from a glacier on the Tibetan Plateau.</title>
        <authorList>
            <person name="Liu Q."/>
            <person name="Xin Y.-H."/>
        </authorList>
    </citation>
    <scope>NUCLEOTIDE SEQUENCE</scope>
    <source>
        <strain evidence="1">ZB1P21</strain>
    </source>
</reference>
<sequence length="211" mass="24619">MSKYNLVIIILAFLHSVSYGSVLKNEKSFEHSRKLPSIVIKPNPPERPAATCIKFLRWYVSENAWLEKNHFFKMGLPGDTTTPYVVNYENLKLYKIKLKRNGRVSDKLLDNIQMRYDSAANYLKVNPQIDGPVFGFDTDPLIQLQEEDMLTNYIKKIRVGSVRKEYGNCYVRITVSKDLSYIFVLSKYKNVWLIDSISPRFEHPFKAKLQN</sequence>
<dbReference type="RefSeq" id="WP_191163796.1">
    <property type="nucleotide sequence ID" value="NZ_JACWMX010000005.1"/>
</dbReference>
<name>A0A926NU54_9SPHI</name>
<organism evidence="1 2">
    <name type="scientific">Mucilaginibacter glaciei</name>
    <dbReference type="NCBI Taxonomy" id="2772109"/>
    <lineage>
        <taxon>Bacteria</taxon>
        <taxon>Pseudomonadati</taxon>
        <taxon>Bacteroidota</taxon>
        <taxon>Sphingobacteriia</taxon>
        <taxon>Sphingobacteriales</taxon>
        <taxon>Sphingobacteriaceae</taxon>
        <taxon>Mucilaginibacter</taxon>
    </lineage>
</organism>
<accession>A0A926NU54</accession>
<keyword evidence="2" id="KW-1185">Reference proteome</keyword>
<comment type="caution">
    <text evidence="1">The sequence shown here is derived from an EMBL/GenBank/DDBJ whole genome shotgun (WGS) entry which is preliminary data.</text>
</comment>
<evidence type="ECO:0008006" key="3">
    <source>
        <dbReference type="Google" id="ProtNLM"/>
    </source>
</evidence>
<dbReference type="EMBL" id="JACWMX010000005">
    <property type="protein sequence ID" value="MBD1394050.1"/>
    <property type="molecule type" value="Genomic_DNA"/>
</dbReference>
<evidence type="ECO:0000313" key="2">
    <source>
        <dbReference type="Proteomes" id="UP000619078"/>
    </source>
</evidence>
<dbReference type="Proteomes" id="UP000619078">
    <property type="component" value="Unassembled WGS sequence"/>
</dbReference>
<evidence type="ECO:0000313" key="1">
    <source>
        <dbReference type="EMBL" id="MBD1394050.1"/>
    </source>
</evidence>
<proteinExistence type="predicted"/>
<dbReference type="AlphaFoldDB" id="A0A926NU54"/>
<gene>
    <name evidence="1" type="ORF">IDJ76_13155</name>
</gene>
<protein>
    <recommendedName>
        <fullName evidence="3">DUF3828 domain-containing protein</fullName>
    </recommendedName>
</protein>